<dbReference type="InterPro" id="IPR051407">
    <property type="entry name" value="Bact_OM_lipoprot/Surf_antigen"/>
</dbReference>
<evidence type="ECO:0000313" key="7">
    <source>
        <dbReference type="EMBL" id="RKF21256.1"/>
    </source>
</evidence>
<evidence type="ECO:0000259" key="6">
    <source>
        <dbReference type="Pfam" id="PF05433"/>
    </source>
</evidence>
<gene>
    <name evidence="7" type="ORF">D6851_08600</name>
</gene>
<reference evidence="7 8" key="1">
    <citation type="submission" date="2018-09" db="EMBL/GenBank/DDBJ databases">
        <title>Altererythrobacter spongiae sp. nov., isolated from a marine sponge.</title>
        <authorList>
            <person name="Zhuang L."/>
            <person name="Luo L."/>
        </authorList>
    </citation>
    <scope>NUCLEOTIDE SEQUENCE [LARGE SCALE GENOMIC DNA]</scope>
    <source>
        <strain evidence="7 8">HN-Y73</strain>
    </source>
</reference>
<dbReference type="InterPro" id="IPR008816">
    <property type="entry name" value="Gly_zipper_2TM_dom"/>
</dbReference>
<keyword evidence="4" id="KW-0472">Membrane</keyword>
<evidence type="ECO:0000256" key="5">
    <source>
        <dbReference type="ARBA" id="ARBA00023288"/>
    </source>
</evidence>
<evidence type="ECO:0000256" key="1">
    <source>
        <dbReference type="ARBA" id="ARBA00004459"/>
    </source>
</evidence>
<comment type="caution">
    <text evidence="7">The sequence shown here is derived from an EMBL/GenBank/DDBJ whole genome shotgun (WGS) entry which is preliminary data.</text>
</comment>
<proteinExistence type="inferred from homology"/>
<evidence type="ECO:0000256" key="3">
    <source>
        <dbReference type="ARBA" id="ARBA00015281"/>
    </source>
</evidence>
<keyword evidence="8" id="KW-1185">Reference proteome</keyword>
<dbReference type="Pfam" id="PF05433">
    <property type="entry name" value="Rick_17kDa_Anti"/>
    <property type="match status" value="1"/>
</dbReference>
<organism evidence="7 8">
    <name type="scientific">Altericroceibacterium spongiae</name>
    <dbReference type="NCBI Taxonomy" id="2320269"/>
    <lineage>
        <taxon>Bacteria</taxon>
        <taxon>Pseudomonadati</taxon>
        <taxon>Pseudomonadota</taxon>
        <taxon>Alphaproteobacteria</taxon>
        <taxon>Sphingomonadales</taxon>
        <taxon>Erythrobacteraceae</taxon>
        <taxon>Altericroceibacterium</taxon>
    </lineage>
</organism>
<protein>
    <recommendedName>
        <fullName evidence="3">17 kDa surface antigen</fullName>
    </recommendedName>
</protein>
<dbReference type="OrthoDB" id="7429177at2"/>
<keyword evidence="5" id="KW-0449">Lipoprotein</keyword>
<dbReference type="PANTHER" id="PTHR35603:SF2">
    <property type="entry name" value="OUTER MEMBRANE LIPOPROTEIN"/>
    <property type="match status" value="1"/>
</dbReference>
<accession>A0A420EKX4</accession>
<evidence type="ECO:0000256" key="2">
    <source>
        <dbReference type="ARBA" id="ARBA00008681"/>
    </source>
</evidence>
<feature type="domain" description="Glycine zipper 2TM" evidence="6">
    <location>
        <begin position="85"/>
        <end position="124"/>
    </location>
</feature>
<dbReference type="PANTHER" id="PTHR35603">
    <property type="match status" value="1"/>
</dbReference>
<dbReference type="AlphaFoldDB" id="A0A420EKX4"/>
<evidence type="ECO:0000313" key="8">
    <source>
        <dbReference type="Proteomes" id="UP000284395"/>
    </source>
</evidence>
<sequence length="132" mass="14359">MTATAMPAAAIEMAPVGAAHAAPTEISWNHGRDRGRHEGWYRGRGNRDRYYSHSRYRGDRVTRNTRVWRDRDGRWRCKKDNGTTGLLIGAAVGGLAGNEIAGRGDKTLGAILGAVGGGLLGREIDRSDARCR</sequence>
<comment type="subcellular location">
    <subcellularLocation>
        <location evidence="1">Cell outer membrane</location>
        <topology evidence="1">Lipid-anchor</topology>
    </subcellularLocation>
</comment>
<dbReference type="GO" id="GO:0009279">
    <property type="term" value="C:cell outer membrane"/>
    <property type="evidence" value="ECO:0007669"/>
    <property type="project" value="UniProtKB-SubCell"/>
</dbReference>
<evidence type="ECO:0000256" key="4">
    <source>
        <dbReference type="ARBA" id="ARBA00023136"/>
    </source>
</evidence>
<dbReference type="EMBL" id="RAPF01000004">
    <property type="protein sequence ID" value="RKF21256.1"/>
    <property type="molecule type" value="Genomic_DNA"/>
</dbReference>
<name>A0A420EKX4_9SPHN</name>
<comment type="similarity">
    <text evidence="2">Belongs to the rickettsiale 17 kDa surface antigen family.</text>
</comment>
<dbReference type="Proteomes" id="UP000284395">
    <property type="component" value="Unassembled WGS sequence"/>
</dbReference>